<dbReference type="Gene3D" id="6.10.250.2670">
    <property type="match status" value="1"/>
</dbReference>
<dbReference type="GO" id="GO:0032783">
    <property type="term" value="C:super elongation complex"/>
    <property type="evidence" value="ECO:0007669"/>
    <property type="project" value="TreeGrafter"/>
</dbReference>
<protein>
    <submittedName>
        <fullName evidence="3 4">AF4/FMR2 family member 1-like isoform X1</fullName>
    </submittedName>
</protein>
<dbReference type="Proteomes" id="UP000504627">
    <property type="component" value="Unplaced"/>
</dbReference>
<gene>
    <name evidence="3 4 5" type="primary">LOC113992431</name>
</gene>
<evidence type="ECO:0000313" key="2">
    <source>
        <dbReference type="Proteomes" id="UP000504627"/>
    </source>
</evidence>
<feature type="region of interest" description="Disordered" evidence="1">
    <location>
        <begin position="93"/>
        <end position="146"/>
    </location>
</feature>
<evidence type="ECO:0000313" key="3">
    <source>
        <dbReference type="RefSeq" id="XP_039246964.1"/>
    </source>
</evidence>
<feature type="compositionally biased region" description="Low complexity" evidence="1">
    <location>
        <begin position="245"/>
        <end position="254"/>
    </location>
</feature>
<feature type="compositionally biased region" description="Low complexity" evidence="1">
    <location>
        <begin position="297"/>
        <end position="317"/>
    </location>
</feature>
<dbReference type="Pfam" id="PF05110">
    <property type="entry name" value="AF-4"/>
    <property type="match status" value="2"/>
</dbReference>
<dbReference type="GO" id="GO:0010468">
    <property type="term" value="P:regulation of gene expression"/>
    <property type="evidence" value="ECO:0007669"/>
    <property type="project" value="InterPro"/>
</dbReference>
<accession>A0A7R5L7Y6</accession>
<reference evidence="3 4" key="1">
    <citation type="submission" date="2025-04" db="UniProtKB">
        <authorList>
            <consortium name="RefSeq"/>
        </authorList>
    </citation>
    <scope>IDENTIFICATION</scope>
    <source>
        <tissue evidence="3 4">Muscle</tissue>
    </source>
</reference>
<keyword evidence="2" id="KW-1185">Reference proteome</keyword>
<feature type="compositionally biased region" description="Basic and acidic residues" evidence="1">
    <location>
        <begin position="1"/>
        <end position="40"/>
    </location>
</feature>
<name>A0A7R5L7Y6_9PASS</name>
<feature type="region of interest" description="Disordered" evidence="1">
    <location>
        <begin position="1"/>
        <end position="57"/>
    </location>
</feature>
<proteinExistence type="predicted"/>
<evidence type="ECO:0000313" key="5">
    <source>
        <dbReference type="RefSeq" id="XP_039246966.1"/>
    </source>
</evidence>
<dbReference type="PANTHER" id="PTHR10528:SF6">
    <property type="entry name" value="AF4_FMR2 FAMILY MEMBER 1"/>
    <property type="match status" value="1"/>
</dbReference>
<dbReference type="GeneID" id="113992431"/>
<feature type="compositionally biased region" description="Polar residues" evidence="1">
    <location>
        <begin position="173"/>
        <end position="184"/>
    </location>
</feature>
<dbReference type="RefSeq" id="XP_039246966.1">
    <property type="nucleotide sequence ID" value="XM_039391032.1"/>
</dbReference>
<sequence length="379" mass="42065">MEPQDKGKSDESLSEKNRDLLRLEAQEKRRREAPGEKDQFPGKTPIFAKPYKTDNKDALSRRIRNVLGDYNDFKEYMRKNLRKVIWFPKKIKSRSQTRSNCREPSSRQTKTFQSSVTEQPLKNSKTSESSELEPFLEKTNSTDAPSIEDILREMTFTISRPVSPLQSPPKADPSSTKQTNSTDALSIEDILREMTFTISRPVSPLQSPPKAEPSSTKDTDGSAAQNQEQSGTGSGTLPSSQPRTSVLLDDLQLSDSEESDDNQVVEKPPSALVSPRDSFSTRWPRIPLQSQPRSVASSLSSSSESGSSSDSESSSGLETHQTVGIKRPGKPLVHDGSKRHRKEDSDPNPGDQGPVFQGLMLQSMSWDCSACSCKLWNAE</sequence>
<feature type="compositionally biased region" description="Polar residues" evidence="1">
    <location>
        <begin position="222"/>
        <end position="244"/>
    </location>
</feature>
<feature type="region of interest" description="Disordered" evidence="1">
    <location>
        <begin position="160"/>
        <end position="184"/>
    </location>
</feature>
<dbReference type="InterPro" id="IPR007797">
    <property type="entry name" value="AF4/FMR2"/>
</dbReference>
<dbReference type="AlphaFoldDB" id="A0A7R5L7Y6"/>
<evidence type="ECO:0000256" key="1">
    <source>
        <dbReference type="SAM" id="MobiDB-lite"/>
    </source>
</evidence>
<dbReference type="RefSeq" id="XP_039246965.1">
    <property type="nucleotide sequence ID" value="XM_039391031.1"/>
</dbReference>
<dbReference type="RefSeq" id="XP_039246964.1">
    <property type="nucleotide sequence ID" value="XM_039391030.1"/>
</dbReference>
<dbReference type="PANTHER" id="PTHR10528">
    <property type="entry name" value="AF4/FMR2 FAMILY MEMBER"/>
    <property type="match status" value="1"/>
</dbReference>
<evidence type="ECO:0000313" key="4">
    <source>
        <dbReference type="RefSeq" id="XP_039246965.1"/>
    </source>
</evidence>
<feature type="region of interest" description="Disordered" evidence="1">
    <location>
        <begin position="199"/>
        <end position="358"/>
    </location>
</feature>
<organism evidence="2 5">
    <name type="scientific">Pipra filicauda</name>
    <name type="common">Wire-tailed manakin</name>
    <dbReference type="NCBI Taxonomy" id="649802"/>
    <lineage>
        <taxon>Eukaryota</taxon>
        <taxon>Metazoa</taxon>
        <taxon>Chordata</taxon>
        <taxon>Craniata</taxon>
        <taxon>Vertebrata</taxon>
        <taxon>Euteleostomi</taxon>
        <taxon>Archelosauria</taxon>
        <taxon>Archosauria</taxon>
        <taxon>Dinosauria</taxon>
        <taxon>Saurischia</taxon>
        <taxon>Theropoda</taxon>
        <taxon>Coelurosauria</taxon>
        <taxon>Aves</taxon>
        <taxon>Neognathae</taxon>
        <taxon>Neoaves</taxon>
        <taxon>Telluraves</taxon>
        <taxon>Australaves</taxon>
        <taxon>Passeriformes</taxon>
        <taxon>Pipridae</taxon>
        <taxon>Pipra</taxon>
    </lineage>
</organism>
<feature type="compositionally biased region" description="Polar residues" evidence="1">
    <location>
        <begin position="106"/>
        <end position="129"/>
    </location>
</feature>